<sequence length="1522" mass="166991">MFSYSGYSGSSLSTAQCTGCPSGRYTEGTGEYVQGGNPCQATTCQGCEAGKYSSTTAATSESTCQGCEAGKYSGEAAATCVEECPAGTYAFASTSSCNKCQAGTYSGVEGATAATTCQACGAGTYSSVEGATTCTTCGTGKYSGAEGAMAESTCNKCQAGTYSRVEGATAATTCQGCEAGKYSPTEGATSESTCIECGAGTYSAAAESTCQACPLRTFNPSTAATAATACLQCDPGSAPLVAESATSCPQCPDGLVSESGVNCVLGTACAPDEYNESGDCKKCNNITSAAIIMLSFLSFAGATYYVEKIATNRARMVRLKVLSTFFQVQELTTLIDIQWPKIALMTLPFQLPISDSQCLASGSGWNLVHTFYAYIYIPIVVFLFIYNQARLHPQKSPKRFKNISTLIFLLTLYYSPVLKTIASVFKCVNDANGEWVVISDPSVSCETSTSRTFMLRQGVIYAILIGAGFPAFIIWYTLSLKKKGSLNADASVSSLFQWYSPTVPYFEGIHLLRKAALIAVGTFAGPDYFGSAMLQAFLYTGLNASFVYILVKLDPLVYYPCTYFKDKNLFLLAEVAGALVTVLGNLLSLVGSFSSSAVNTIGIFFALVNVTFSISLVILYEKDMKKNKKVHPGQGNQKYLPEGQQVQRARTKSAREAMGKSVANTAKEWDNLLTLINSASSEEAKERVKEGLVFVHSQVVSAIKVELHTIEENKSTTEDNERAYFEFESLLRKIEDEYREITQGQLSKLNTQRIFWSYVFSLNIIENFSGFIYTHFGKEEEAFEELKKKWGYKMDQEKNQEDILSHFKNRTGWVEGGKALGFLEVLCSGDDLKHCLLQVEESTKKRQRRESRVSGFASKLGINESKAISNKPDFNNEWRRIHHLLFVVKLVTTGLLIYGLYTLIFHSSSGWWYVLGAFIGRFIWVGLQIREELSKNVLRRMVKDWLTDKNEATKKYGHISDWDVSEITSMDRVFWDLDNFNEDLSRWDVSNVKNMQGMFGGASSFNSDLSSWDVSKVENMRGMFSGASSFNSDLSSWDVSKVKDMESMFRGASSFKSDLSSWNKPLLIASHNGQSAVVELLLKQEKIDVNQAMNDGRTPLYIVSQKEHFAVVELLLKHEKINVNQAMNDGSTPLYIASKNGHLAVVELLLKQEKINVNHATKEGSTPLYIASQEGQLAVVELLLKQEKIDVNQAMNDGATPLYIASKNGHLAVVELLLKQEKINVNQPLYIASQEGQLAVVELLLKQEKIDVNHAMNDGSTPLYIASKNGHLAVVELLLKQEKINVNKAMNTGSTPLYIASKNGHLSVVELLLKHEKIDVNQAMNDGATPLYIASKNGHLAMVELLLKQEKINVNHATNDGSTPFYIALQNVHLSVVELLLKHEKIDVNQVFDDGRTPLIMASQQGRLALVELLLKHEKIDVNQAMYGGRTPLYIASQNGHSAVVELLLKHEKINVNQAKNNGTTPLNIASQWGDLAVVELLLKHEKINVNHATKDGSTPLYIAKLQGHSAVVELLLKHQNV</sequence>
<dbReference type="InterPro" id="IPR011889">
    <property type="entry name" value="Liste_lipo_26"/>
</dbReference>
<keyword evidence="4" id="KW-0812">Transmembrane</keyword>
<evidence type="ECO:0000256" key="2">
    <source>
        <dbReference type="ARBA" id="ARBA00023043"/>
    </source>
</evidence>
<dbReference type="EMBL" id="BRYA01000386">
    <property type="protein sequence ID" value="GMI48328.1"/>
    <property type="molecule type" value="Genomic_DNA"/>
</dbReference>
<dbReference type="PANTHER" id="PTHR24123">
    <property type="entry name" value="ANKYRIN REPEAT-CONTAINING"/>
    <property type="match status" value="1"/>
</dbReference>
<organism evidence="5 6">
    <name type="scientific">Triparma columacea</name>
    <dbReference type="NCBI Taxonomy" id="722753"/>
    <lineage>
        <taxon>Eukaryota</taxon>
        <taxon>Sar</taxon>
        <taxon>Stramenopiles</taxon>
        <taxon>Ochrophyta</taxon>
        <taxon>Bolidophyceae</taxon>
        <taxon>Parmales</taxon>
        <taxon>Triparmaceae</taxon>
        <taxon>Triparma</taxon>
    </lineage>
</organism>
<feature type="transmembrane region" description="Helical" evidence="4">
    <location>
        <begin position="569"/>
        <end position="591"/>
    </location>
</feature>
<evidence type="ECO:0000256" key="1">
    <source>
        <dbReference type="ARBA" id="ARBA00022737"/>
    </source>
</evidence>
<feature type="repeat" description="ANK" evidence="3">
    <location>
        <begin position="1197"/>
        <end position="1219"/>
    </location>
</feature>
<feature type="repeat" description="ANK" evidence="3">
    <location>
        <begin position="1394"/>
        <end position="1417"/>
    </location>
</feature>
<dbReference type="PROSITE" id="PS50088">
    <property type="entry name" value="ANK_REPEAT"/>
    <property type="match status" value="12"/>
</dbReference>
<keyword evidence="1" id="KW-0677">Repeat</keyword>
<feature type="repeat" description="ANK" evidence="3">
    <location>
        <begin position="1428"/>
        <end position="1451"/>
    </location>
</feature>
<keyword evidence="4" id="KW-0472">Membrane</keyword>
<feature type="repeat" description="ANK" evidence="3">
    <location>
        <begin position="1163"/>
        <end position="1185"/>
    </location>
</feature>
<dbReference type="OrthoDB" id="197817at2759"/>
<dbReference type="Gene3D" id="1.25.40.20">
    <property type="entry name" value="Ankyrin repeat-containing domain"/>
    <property type="match status" value="5"/>
</dbReference>
<dbReference type="SUPFAM" id="SSF57184">
    <property type="entry name" value="Growth factor receptor domain"/>
    <property type="match status" value="2"/>
</dbReference>
<feature type="repeat" description="ANK" evidence="3">
    <location>
        <begin position="1496"/>
        <end position="1522"/>
    </location>
</feature>
<dbReference type="SMART" id="SM00248">
    <property type="entry name" value="ANK"/>
    <property type="match status" value="14"/>
</dbReference>
<feature type="transmembrane region" description="Helical" evidence="4">
    <location>
        <begin position="884"/>
        <end position="904"/>
    </location>
</feature>
<dbReference type="Proteomes" id="UP001165065">
    <property type="component" value="Unassembled WGS sequence"/>
</dbReference>
<dbReference type="InterPro" id="IPR051165">
    <property type="entry name" value="Multifunctional_ANK_Repeat"/>
</dbReference>
<gene>
    <name evidence="5" type="ORF">TrCOL_g8823</name>
</gene>
<dbReference type="CDD" id="cd00185">
    <property type="entry name" value="TNFRSF"/>
    <property type="match status" value="1"/>
</dbReference>
<dbReference type="InterPro" id="IPR036770">
    <property type="entry name" value="Ankyrin_rpt-contain_sf"/>
</dbReference>
<keyword evidence="2 3" id="KW-0040">ANK repeat</keyword>
<evidence type="ECO:0000313" key="6">
    <source>
        <dbReference type="Proteomes" id="UP001165065"/>
    </source>
</evidence>
<proteinExistence type="predicted"/>
<dbReference type="Pfam" id="PF13637">
    <property type="entry name" value="Ank_4"/>
    <property type="match status" value="1"/>
</dbReference>
<keyword evidence="6" id="KW-1185">Reference proteome</keyword>
<name>A0A9W7LFM5_9STRA</name>
<feature type="repeat" description="ANK" evidence="3">
    <location>
        <begin position="1258"/>
        <end position="1280"/>
    </location>
</feature>
<feature type="transmembrane region" description="Helical" evidence="4">
    <location>
        <begin position="536"/>
        <end position="557"/>
    </location>
</feature>
<evidence type="ECO:0000256" key="3">
    <source>
        <dbReference type="PROSITE-ProRule" id="PRU00023"/>
    </source>
</evidence>
<feature type="repeat" description="ANK" evidence="3">
    <location>
        <begin position="1292"/>
        <end position="1315"/>
    </location>
</feature>
<accession>A0A9W7LFM5</accession>
<dbReference type="InterPro" id="IPR005046">
    <property type="entry name" value="DUF285"/>
</dbReference>
<feature type="transmembrane region" description="Helical" evidence="4">
    <location>
        <begin position="597"/>
        <end position="620"/>
    </location>
</feature>
<comment type="caution">
    <text evidence="5">The sequence shown here is derived from an EMBL/GenBank/DDBJ whole genome shotgun (WGS) entry which is preliminary data.</text>
</comment>
<dbReference type="Gene3D" id="2.10.50.10">
    <property type="entry name" value="Tumor Necrosis Factor Receptor, subunit A, domain 2"/>
    <property type="match status" value="2"/>
</dbReference>
<reference evidence="6" key="1">
    <citation type="journal article" date="2023" name="Commun. Biol.">
        <title>Genome analysis of Parmales, the sister group of diatoms, reveals the evolutionary specialization of diatoms from phago-mixotrophs to photoautotrophs.</title>
        <authorList>
            <person name="Ban H."/>
            <person name="Sato S."/>
            <person name="Yoshikawa S."/>
            <person name="Yamada K."/>
            <person name="Nakamura Y."/>
            <person name="Ichinomiya M."/>
            <person name="Sato N."/>
            <person name="Blanc-Mathieu R."/>
            <person name="Endo H."/>
            <person name="Kuwata A."/>
            <person name="Ogata H."/>
        </authorList>
    </citation>
    <scope>NUCLEOTIDE SEQUENCE [LARGE SCALE GENOMIC DNA]</scope>
</reference>
<dbReference type="PROSITE" id="PS50297">
    <property type="entry name" value="ANK_REP_REGION"/>
    <property type="match status" value="12"/>
</dbReference>
<protein>
    <submittedName>
        <fullName evidence="5">Uncharacterized protein</fullName>
    </submittedName>
</protein>
<dbReference type="InterPro" id="IPR002110">
    <property type="entry name" value="Ankyrin_rpt"/>
</dbReference>
<evidence type="ECO:0000256" key="4">
    <source>
        <dbReference type="SAM" id="Phobius"/>
    </source>
</evidence>
<feature type="repeat" description="ANK" evidence="3">
    <location>
        <begin position="1462"/>
        <end position="1485"/>
    </location>
</feature>
<dbReference type="InterPro" id="IPR009030">
    <property type="entry name" value="Growth_fac_rcpt_cys_sf"/>
</dbReference>
<dbReference type="SMART" id="SM01411">
    <property type="entry name" value="Ephrin_rec_like"/>
    <property type="match status" value="4"/>
</dbReference>
<feature type="transmembrane region" description="Helical" evidence="4">
    <location>
        <begin position="458"/>
        <end position="478"/>
    </location>
</feature>
<feature type="repeat" description="ANK" evidence="3">
    <location>
        <begin position="1360"/>
        <end position="1383"/>
    </location>
</feature>
<keyword evidence="4" id="KW-1133">Transmembrane helix</keyword>
<dbReference type="Pfam" id="PF00023">
    <property type="entry name" value="Ank"/>
    <property type="match status" value="3"/>
</dbReference>
<feature type="repeat" description="ANK" evidence="3">
    <location>
        <begin position="1095"/>
        <end position="1118"/>
    </location>
</feature>
<feature type="repeat" description="ANK" evidence="3">
    <location>
        <begin position="1326"/>
        <end position="1348"/>
    </location>
</feature>
<feature type="repeat" description="ANK" evidence="3">
    <location>
        <begin position="1129"/>
        <end position="1151"/>
    </location>
</feature>
<feature type="transmembrane region" description="Helical" evidence="4">
    <location>
        <begin position="286"/>
        <end position="307"/>
    </location>
</feature>
<dbReference type="PANTHER" id="PTHR24123:SF33">
    <property type="entry name" value="PROTEIN HOS4"/>
    <property type="match status" value="1"/>
</dbReference>
<evidence type="ECO:0000313" key="5">
    <source>
        <dbReference type="EMBL" id="GMI48328.1"/>
    </source>
</evidence>
<dbReference type="Pfam" id="PF03382">
    <property type="entry name" value="DUF285"/>
    <property type="match status" value="1"/>
</dbReference>
<dbReference type="Pfam" id="PF12796">
    <property type="entry name" value="Ank_2"/>
    <property type="match status" value="3"/>
</dbReference>
<dbReference type="NCBIfam" id="TIGR02167">
    <property type="entry name" value="Liste_lipo_26"/>
    <property type="match status" value="2"/>
</dbReference>
<dbReference type="SUPFAM" id="SSF48403">
    <property type="entry name" value="Ankyrin repeat"/>
    <property type="match status" value="2"/>
</dbReference>
<feature type="transmembrane region" description="Helical" evidence="4">
    <location>
        <begin position="371"/>
        <end position="389"/>
    </location>
</feature>